<feature type="non-terminal residue" evidence="1">
    <location>
        <position position="1"/>
    </location>
</feature>
<evidence type="ECO:0000313" key="1">
    <source>
        <dbReference type="EMBL" id="BAS94687.1"/>
    </source>
</evidence>
<evidence type="ECO:0000313" key="2">
    <source>
        <dbReference type="Proteomes" id="UP000059680"/>
    </source>
</evidence>
<dbReference type="FunCoup" id="A0A0P0WNZ1">
    <property type="interactions" value="15"/>
</dbReference>
<dbReference type="Proteomes" id="UP000059680">
    <property type="component" value="Chromosome 5"/>
</dbReference>
<dbReference type="EMBL" id="AP014961">
    <property type="protein sequence ID" value="BAS94687.1"/>
    <property type="molecule type" value="Genomic_DNA"/>
</dbReference>
<sequence length="202" mass="21895">HLDREPLVQVRVVEPGLGDDLQRRAHERDDAVGLHHVDVLRPGALGERPLELVEEVPDHGGDEVDAELGAGAHAAAGAEGEHPEVAALDVDVLLDEPLRPVLQRVAPHLGVPGDRPHVHHHVGALGDVVPADLDVRAGLVREHQRRRRVQPERLLDDGVQVREALEVGLRHDAVAADDAVQLLLQLLLHPGVPDQLCHCPLD</sequence>
<name>A0A0P0WNZ1_ORYSJ</name>
<dbReference type="Gramene" id="Os05t0494050-00">
    <property type="protein sequence ID" value="Os05t0494050-00"/>
    <property type="gene ID" value="Os05g0494050"/>
</dbReference>
<reference evidence="1 2" key="3">
    <citation type="journal article" date="2013" name="Rice">
        <title>Improvement of the Oryza sativa Nipponbare reference genome using next generation sequence and optical map data.</title>
        <authorList>
            <person name="Kawahara Y."/>
            <person name="de la Bastide M."/>
            <person name="Hamilton J.P."/>
            <person name="Kanamori H."/>
            <person name="McCombie W.R."/>
            <person name="Ouyang S."/>
            <person name="Schwartz D.C."/>
            <person name="Tanaka T."/>
            <person name="Wu J."/>
            <person name="Zhou S."/>
            <person name="Childs K.L."/>
            <person name="Davidson R.M."/>
            <person name="Lin H."/>
            <person name="Quesada-Ocampo L."/>
            <person name="Vaillancourt B."/>
            <person name="Sakai H."/>
            <person name="Lee S.S."/>
            <person name="Kim J."/>
            <person name="Numa H."/>
            <person name="Itoh T."/>
            <person name="Buell C.R."/>
            <person name="Matsumoto T."/>
        </authorList>
    </citation>
    <scope>NUCLEOTIDE SEQUENCE [LARGE SCALE GENOMIC DNA]</scope>
    <source>
        <strain evidence="2">cv. Nipponbare</strain>
    </source>
</reference>
<dbReference type="PaxDb" id="39947-A0A0P0WNZ1"/>
<gene>
    <name evidence="1" type="ordered locus">Os05g0494050</name>
    <name evidence="1" type="ORF">OSNPB_050494050</name>
</gene>
<dbReference type="InParanoid" id="A0A0P0WNZ1"/>
<dbReference type="AlphaFoldDB" id="A0A0P0WNZ1"/>
<proteinExistence type="predicted"/>
<keyword evidence="2" id="KW-1185">Reference proteome</keyword>
<protein>
    <submittedName>
        <fullName evidence="1">Os05g0494050 protein</fullName>
    </submittedName>
</protein>
<reference evidence="1 2" key="2">
    <citation type="journal article" date="2013" name="Plant Cell Physiol.">
        <title>Rice Annotation Project Database (RAP-DB): an integrative and interactive database for rice genomics.</title>
        <authorList>
            <person name="Sakai H."/>
            <person name="Lee S.S."/>
            <person name="Tanaka T."/>
            <person name="Numa H."/>
            <person name="Kim J."/>
            <person name="Kawahara Y."/>
            <person name="Wakimoto H."/>
            <person name="Yang C.C."/>
            <person name="Iwamoto M."/>
            <person name="Abe T."/>
            <person name="Yamada Y."/>
            <person name="Muto A."/>
            <person name="Inokuchi H."/>
            <person name="Ikemura T."/>
            <person name="Matsumoto T."/>
            <person name="Sasaki T."/>
            <person name="Itoh T."/>
        </authorList>
    </citation>
    <scope>NUCLEOTIDE SEQUENCE [LARGE SCALE GENOMIC DNA]</scope>
    <source>
        <strain evidence="2">cv. Nipponbare</strain>
    </source>
</reference>
<accession>A0A0P0WNZ1</accession>
<reference evidence="2" key="1">
    <citation type="journal article" date="2005" name="Nature">
        <title>The map-based sequence of the rice genome.</title>
        <authorList>
            <consortium name="International rice genome sequencing project (IRGSP)"/>
            <person name="Matsumoto T."/>
            <person name="Wu J."/>
            <person name="Kanamori H."/>
            <person name="Katayose Y."/>
            <person name="Fujisawa M."/>
            <person name="Namiki N."/>
            <person name="Mizuno H."/>
            <person name="Yamamoto K."/>
            <person name="Antonio B.A."/>
            <person name="Baba T."/>
            <person name="Sakata K."/>
            <person name="Nagamura Y."/>
            <person name="Aoki H."/>
            <person name="Arikawa K."/>
            <person name="Arita K."/>
            <person name="Bito T."/>
            <person name="Chiden Y."/>
            <person name="Fujitsuka N."/>
            <person name="Fukunaka R."/>
            <person name="Hamada M."/>
            <person name="Harada C."/>
            <person name="Hayashi A."/>
            <person name="Hijishita S."/>
            <person name="Honda M."/>
            <person name="Hosokawa S."/>
            <person name="Ichikawa Y."/>
            <person name="Idonuma A."/>
            <person name="Iijima M."/>
            <person name="Ikeda M."/>
            <person name="Ikeno M."/>
            <person name="Ito K."/>
            <person name="Ito S."/>
            <person name="Ito T."/>
            <person name="Ito Y."/>
            <person name="Ito Y."/>
            <person name="Iwabuchi A."/>
            <person name="Kamiya K."/>
            <person name="Karasawa W."/>
            <person name="Kurita K."/>
            <person name="Katagiri S."/>
            <person name="Kikuta A."/>
            <person name="Kobayashi H."/>
            <person name="Kobayashi N."/>
            <person name="Machita K."/>
            <person name="Maehara T."/>
            <person name="Masukawa M."/>
            <person name="Mizubayashi T."/>
            <person name="Mukai Y."/>
            <person name="Nagasaki H."/>
            <person name="Nagata Y."/>
            <person name="Naito S."/>
            <person name="Nakashima M."/>
            <person name="Nakama Y."/>
            <person name="Nakamichi Y."/>
            <person name="Nakamura M."/>
            <person name="Meguro A."/>
            <person name="Negishi M."/>
            <person name="Ohta I."/>
            <person name="Ohta T."/>
            <person name="Okamoto M."/>
            <person name="Ono N."/>
            <person name="Saji S."/>
            <person name="Sakaguchi M."/>
            <person name="Sakai K."/>
            <person name="Shibata M."/>
            <person name="Shimokawa T."/>
            <person name="Song J."/>
            <person name="Takazaki Y."/>
            <person name="Terasawa K."/>
            <person name="Tsugane M."/>
            <person name="Tsuji K."/>
            <person name="Ueda S."/>
            <person name="Waki K."/>
            <person name="Yamagata H."/>
            <person name="Yamamoto M."/>
            <person name="Yamamoto S."/>
            <person name="Yamane H."/>
            <person name="Yoshiki S."/>
            <person name="Yoshihara R."/>
            <person name="Yukawa K."/>
            <person name="Zhong H."/>
            <person name="Yano M."/>
            <person name="Yuan Q."/>
            <person name="Ouyang S."/>
            <person name="Liu J."/>
            <person name="Jones K.M."/>
            <person name="Gansberger K."/>
            <person name="Moffat K."/>
            <person name="Hill J."/>
            <person name="Bera J."/>
            <person name="Fadrosh D."/>
            <person name="Jin S."/>
            <person name="Johri S."/>
            <person name="Kim M."/>
            <person name="Overton L."/>
            <person name="Reardon M."/>
            <person name="Tsitrin T."/>
            <person name="Vuong H."/>
            <person name="Weaver B."/>
            <person name="Ciecko A."/>
            <person name="Tallon L."/>
            <person name="Jackson J."/>
            <person name="Pai G."/>
            <person name="Aken S.V."/>
            <person name="Utterback T."/>
            <person name="Reidmuller S."/>
            <person name="Feldblyum T."/>
            <person name="Hsiao J."/>
            <person name="Zismann V."/>
            <person name="Iobst S."/>
            <person name="de Vazeille A.R."/>
            <person name="Buell C.R."/>
            <person name="Ying K."/>
            <person name="Li Y."/>
            <person name="Lu T."/>
            <person name="Huang Y."/>
            <person name="Zhao Q."/>
            <person name="Feng Q."/>
            <person name="Zhang L."/>
            <person name="Zhu J."/>
            <person name="Weng Q."/>
            <person name="Mu J."/>
            <person name="Lu Y."/>
            <person name="Fan D."/>
            <person name="Liu Y."/>
            <person name="Guan J."/>
            <person name="Zhang Y."/>
            <person name="Yu S."/>
            <person name="Liu X."/>
            <person name="Zhang Y."/>
            <person name="Hong G."/>
            <person name="Han B."/>
            <person name="Choisne N."/>
            <person name="Demange N."/>
            <person name="Orjeda G."/>
            <person name="Samain S."/>
            <person name="Cattolico L."/>
            <person name="Pelletier E."/>
            <person name="Couloux A."/>
            <person name="Segurens B."/>
            <person name="Wincker P."/>
            <person name="D'Hont A."/>
            <person name="Scarpelli C."/>
            <person name="Weissenbach J."/>
            <person name="Salanoubat M."/>
            <person name="Quetier F."/>
            <person name="Yu Y."/>
            <person name="Kim H.R."/>
            <person name="Rambo T."/>
            <person name="Currie J."/>
            <person name="Collura K."/>
            <person name="Luo M."/>
            <person name="Yang T."/>
            <person name="Ammiraju J.S.S."/>
            <person name="Engler F."/>
            <person name="Soderlund C."/>
            <person name="Wing R.A."/>
            <person name="Palmer L.E."/>
            <person name="de la Bastide M."/>
            <person name="Spiegel L."/>
            <person name="Nascimento L."/>
            <person name="Zutavern T."/>
            <person name="O'Shaughnessy A."/>
            <person name="Dike S."/>
            <person name="Dedhia N."/>
            <person name="Preston R."/>
            <person name="Balija V."/>
            <person name="McCombie W.R."/>
            <person name="Chow T."/>
            <person name="Chen H."/>
            <person name="Chung M."/>
            <person name="Chen C."/>
            <person name="Shaw J."/>
            <person name="Wu H."/>
            <person name="Hsiao K."/>
            <person name="Chao Y."/>
            <person name="Chu M."/>
            <person name="Cheng C."/>
            <person name="Hour A."/>
            <person name="Lee P."/>
            <person name="Lin S."/>
            <person name="Lin Y."/>
            <person name="Liou J."/>
            <person name="Liu S."/>
            <person name="Hsing Y."/>
            <person name="Raghuvanshi S."/>
            <person name="Mohanty A."/>
            <person name="Bharti A.K."/>
            <person name="Gaur A."/>
            <person name="Gupta V."/>
            <person name="Kumar D."/>
            <person name="Ravi V."/>
            <person name="Vij S."/>
            <person name="Kapur A."/>
            <person name="Khurana P."/>
            <person name="Khurana P."/>
            <person name="Khurana J.P."/>
            <person name="Tyagi A.K."/>
            <person name="Gaikwad K."/>
            <person name="Singh A."/>
            <person name="Dalal V."/>
            <person name="Srivastava S."/>
            <person name="Dixit A."/>
            <person name="Pal A.K."/>
            <person name="Ghazi I.A."/>
            <person name="Yadav M."/>
            <person name="Pandit A."/>
            <person name="Bhargava A."/>
            <person name="Sureshbabu K."/>
            <person name="Batra K."/>
            <person name="Sharma T.R."/>
            <person name="Mohapatra T."/>
            <person name="Singh N.K."/>
            <person name="Messing J."/>
            <person name="Nelson A.B."/>
            <person name="Fuks G."/>
            <person name="Kavchok S."/>
            <person name="Keizer G."/>
            <person name="Linton E."/>
            <person name="Llaca V."/>
            <person name="Song R."/>
            <person name="Tanyolac B."/>
            <person name="Young S."/>
            <person name="Ho-Il K."/>
            <person name="Hahn J.H."/>
            <person name="Sangsakoo G."/>
            <person name="Vanavichit A."/>
            <person name="de Mattos Luiz.A.T."/>
            <person name="Zimmer P.D."/>
            <person name="Malone G."/>
            <person name="Dellagostin O."/>
            <person name="de Oliveira A.C."/>
            <person name="Bevan M."/>
            <person name="Bancroft I."/>
            <person name="Minx P."/>
            <person name="Cordum H."/>
            <person name="Wilson R."/>
            <person name="Cheng Z."/>
            <person name="Jin W."/>
            <person name="Jiang J."/>
            <person name="Leong S.A."/>
            <person name="Iwama H."/>
            <person name="Gojobori T."/>
            <person name="Itoh T."/>
            <person name="Niimura Y."/>
            <person name="Fujii Y."/>
            <person name="Habara T."/>
            <person name="Sakai H."/>
            <person name="Sato Y."/>
            <person name="Wilson G."/>
            <person name="Kumar K."/>
            <person name="McCouch S."/>
            <person name="Juretic N."/>
            <person name="Hoen D."/>
            <person name="Wright S."/>
            <person name="Bruskiewich R."/>
            <person name="Bureau T."/>
            <person name="Miyao A."/>
            <person name="Hirochika H."/>
            <person name="Nishikawa T."/>
            <person name="Kadowaki K."/>
            <person name="Sugiura M."/>
            <person name="Burr B."/>
            <person name="Sasaki T."/>
        </authorList>
    </citation>
    <scope>NUCLEOTIDE SEQUENCE [LARGE SCALE GENOMIC DNA]</scope>
    <source>
        <strain evidence="2">cv. Nipponbare</strain>
    </source>
</reference>
<organism evidence="1 2">
    <name type="scientific">Oryza sativa subsp. japonica</name>
    <name type="common">Rice</name>
    <dbReference type="NCBI Taxonomy" id="39947"/>
    <lineage>
        <taxon>Eukaryota</taxon>
        <taxon>Viridiplantae</taxon>
        <taxon>Streptophyta</taxon>
        <taxon>Embryophyta</taxon>
        <taxon>Tracheophyta</taxon>
        <taxon>Spermatophyta</taxon>
        <taxon>Magnoliopsida</taxon>
        <taxon>Liliopsida</taxon>
        <taxon>Poales</taxon>
        <taxon>Poaceae</taxon>
        <taxon>BOP clade</taxon>
        <taxon>Oryzoideae</taxon>
        <taxon>Oryzeae</taxon>
        <taxon>Oryzinae</taxon>
        <taxon>Oryza</taxon>
        <taxon>Oryza sativa</taxon>
    </lineage>
</organism>